<keyword evidence="1" id="KW-1133">Transmembrane helix</keyword>
<keyword evidence="1" id="KW-0472">Membrane</keyword>
<organism evidence="2 3">
    <name type="scientific">Xenorhabdus budapestensis</name>
    <dbReference type="NCBI Taxonomy" id="290110"/>
    <lineage>
        <taxon>Bacteria</taxon>
        <taxon>Pseudomonadati</taxon>
        <taxon>Pseudomonadota</taxon>
        <taxon>Gammaproteobacteria</taxon>
        <taxon>Enterobacterales</taxon>
        <taxon>Morganellaceae</taxon>
        <taxon>Xenorhabdus</taxon>
    </lineage>
</organism>
<evidence type="ECO:0000256" key="1">
    <source>
        <dbReference type="SAM" id="Phobius"/>
    </source>
</evidence>
<sequence>MMKYICSIILDAIIASFLFIGITQDIDGFVNVGYFAGWLFGTVKFLAYLFGRDSLAKDYKHVPTAYRYYDLLTDTVFVIFVVYQGWFVLGAIYAIGVMAKAEFQSKQEERLREQG</sequence>
<gene>
    <name evidence="2" type="ORF">HGO23_06140</name>
</gene>
<proteinExistence type="predicted"/>
<feature type="transmembrane region" description="Helical" evidence="1">
    <location>
        <begin position="71"/>
        <end position="95"/>
    </location>
</feature>
<dbReference type="RefSeq" id="WP_209028307.1">
    <property type="nucleotide sequence ID" value="NZ_CP072455.1"/>
</dbReference>
<name>A0ABX7VKD5_XENBU</name>
<feature type="transmembrane region" description="Helical" evidence="1">
    <location>
        <begin position="29"/>
        <end position="50"/>
    </location>
</feature>
<evidence type="ECO:0000313" key="2">
    <source>
        <dbReference type="EMBL" id="QTL40920.1"/>
    </source>
</evidence>
<protein>
    <submittedName>
        <fullName evidence="2">Uncharacterized protein</fullName>
    </submittedName>
</protein>
<keyword evidence="1" id="KW-0812">Transmembrane</keyword>
<dbReference type="Proteomes" id="UP000665047">
    <property type="component" value="Chromosome"/>
</dbReference>
<dbReference type="EMBL" id="CP072455">
    <property type="protein sequence ID" value="QTL40920.1"/>
    <property type="molecule type" value="Genomic_DNA"/>
</dbReference>
<reference evidence="2 3" key="1">
    <citation type="submission" date="2021-03" db="EMBL/GenBank/DDBJ databases">
        <title>Complete Genome Sequence Data of Xenorhabdus budapestensis strain C72, a Candidate Biological Control Agent, from China.</title>
        <authorList>
            <person name="LI B."/>
            <person name="WANG S."/>
            <person name="QIU D."/>
        </authorList>
    </citation>
    <scope>NUCLEOTIDE SEQUENCE [LARGE SCALE GENOMIC DNA]</scope>
    <source>
        <strain evidence="2 3">C-7-2</strain>
    </source>
</reference>
<feature type="transmembrane region" description="Helical" evidence="1">
    <location>
        <begin position="5"/>
        <end position="23"/>
    </location>
</feature>
<keyword evidence="3" id="KW-1185">Reference proteome</keyword>
<evidence type="ECO:0000313" key="3">
    <source>
        <dbReference type="Proteomes" id="UP000665047"/>
    </source>
</evidence>
<accession>A0ABX7VKD5</accession>